<sequence>MIDIVLWLPTLVWGAIFIWSYRREPRQFRNAFFFFFLCASALGALSSQLDQWWITLPIGLAVALAPFVTIIFMLVNEVQLVRREGFSLSHALPLLFACAIVAWFLAVPLALVVEAPGLVLGFLFALTLCGAWFFLSFTALLLYSWLYRSLPRKRQYDFIVIHGAGLNGTDLTPLLRGRVDRAYDLWVKQDKKGVFVPSGGRGTDEVISEAEAMARYLRSRGVPDSAIVLEDRSTTTWENLTYSRDLITRLSSATPERAALVTSDYHVFRTAMYARAVGFNADGLGSKTASYYFPTAFIREFIAISRRYWWPYALIMGLWALATVAIYALSAVS</sequence>
<dbReference type="PANTHER" id="PTHR30336:SF18">
    <property type="entry name" value="MEMBRANE PROTEIN"/>
    <property type="match status" value="1"/>
</dbReference>
<dbReference type="GO" id="GO:0043164">
    <property type="term" value="P:Gram-negative-bacterium-type cell wall biogenesis"/>
    <property type="evidence" value="ECO:0007669"/>
    <property type="project" value="TreeGrafter"/>
</dbReference>
<feature type="transmembrane region" description="Helical" evidence="1">
    <location>
        <begin position="87"/>
        <end position="113"/>
    </location>
</feature>
<dbReference type="PANTHER" id="PTHR30336">
    <property type="entry name" value="INNER MEMBRANE PROTEIN, PROBABLE PERMEASE"/>
    <property type="match status" value="1"/>
</dbReference>
<gene>
    <name evidence="3" type="ORF">APY09_07935</name>
</gene>
<keyword evidence="1" id="KW-0812">Transmembrane</keyword>
<feature type="transmembrane region" description="Helical" evidence="1">
    <location>
        <begin position="119"/>
        <end position="146"/>
    </location>
</feature>
<dbReference type="GO" id="GO:0005886">
    <property type="term" value="C:plasma membrane"/>
    <property type="evidence" value="ECO:0007669"/>
    <property type="project" value="TreeGrafter"/>
</dbReference>
<proteinExistence type="predicted"/>
<dbReference type="Proteomes" id="UP000054686">
    <property type="component" value="Unassembled WGS sequence"/>
</dbReference>
<protein>
    <recommendedName>
        <fullName evidence="2">DUF218 domain-containing protein</fullName>
    </recommendedName>
</protein>
<feature type="domain" description="DUF218" evidence="2">
    <location>
        <begin position="157"/>
        <end position="302"/>
    </location>
</feature>
<feature type="transmembrane region" description="Helical" evidence="1">
    <location>
        <begin position="52"/>
        <end position="75"/>
    </location>
</feature>
<dbReference type="RefSeq" id="WP_060567318.1">
    <property type="nucleotide sequence ID" value="NZ_CP040006.1"/>
</dbReference>
<evidence type="ECO:0000256" key="1">
    <source>
        <dbReference type="SAM" id="Phobius"/>
    </source>
</evidence>
<dbReference type="EMBL" id="LLVT01000003">
    <property type="protein sequence ID" value="KSW10432.1"/>
    <property type="molecule type" value="Genomic_DNA"/>
</dbReference>
<dbReference type="InterPro" id="IPR014729">
    <property type="entry name" value="Rossmann-like_a/b/a_fold"/>
</dbReference>
<organism evidence="3 4">
    <name type="scientific">Schaalia odontolytica</name>
    <dbReference type="NCBI Taxonomy" id="1660"/>
    <lineage>
        <taxon>Bacteria</taxon>
        <taxon>Bacillati</taxon>
        <taxon>Actinomycetota</taxon>
        <taxon>Actinomycetes</taxon>
        <taxon>Actinomycetales</taxon>
        <taxon>Actinomycetaceae</taxon>
        <taxon>Schaalia</taxon>
    </lineage>
</organism>
<dbReference type="GO" id="GO:0000270">
    <property type="term" value="P:peptidoglycan metabolic process"/>
    <property type="evidence" value="ECO:0007669"/>
    <property type="project" value="TreeGrafter"/>
</dbReference>
<keyword evidence="1" id="KW-1133">Transmembrane helix</keyword>
<feature type="transmembrane region" description="Helical" evidence="1">
    <location>
        <begin position="28"/>
        <end position="46"/>
    </location>
</feature>
<keyword evidence="1" id="KW-0472">Membrane</keyword>
<dbReference type="Pfam" id="PF02698">
    <property type="entry name" value="DUF218"/>
    <property type="match status" value="1"/>
</dbReference>
<dbReference type="AlphaFoldDB" id="A0A0V8RQL0"/>
<dbReference type="Gene3D" id="3.40.50.620">
    <property type="entry name" value="HUPs"/>
    <property type="match status" value="1"/>
</dbReference>
<feature type="transmembrane region" description="Helical" evidence="1">
    <location>
        <begin position="6"/>
        <end position="21"/>
    </location>
</feature>
<accession>A0A0V8RQL0</accession>
<reference evidence="3 4" key="1">
    <citation type="submission" date="2015-10" db="EMBL/GenBank/DDBJ databases">
        <title>Draft Genome of Actinomyces odontolyticus subsp. actinosynbacter strain XH001.</title>
        <authorList>
            <person name="Mclean J.S."/>
            <person name="He X."/>
        </authorList>
    </citation>
    <scope>NUCLEOTIDE SEQUENCE [LARGE SCALE GENOMIC DNA]</scope>
    <source>
        <strain evidence="3 4">XH001</strain>
    </source>
</reference>
<feature type="transmembrane region" description="Helical" evidence="1">
    <location>
        <begin position="309"/>
        <end position="329"/>
    </location>
</feature>
<name>A0A0V8RQL0_9ACTO</name>
<dbReference type="CDD" id="cd06259">
    <property type="entry name" value="YdcF-like"/>
    <property type="match status" value="1"/>
</dbReference>
<dbReference type="InterPro" id="IPR051599">
    <property type="entry name" value="Cell_Envelope_Assoc"/>
</dbReference>
<dbReference type="InterPro" id="IPR003848">
    <property type="entry name" value="DUF218"/>
</dbReference>
<comment type="caution">
    <text evidence="3">The sequence shown here is derived from an EMBL/GenBank/DDBJ whole genome shotgun (WGS) entry which is preliminary data.</text>
</comment>
<evidence type="ECO:0000313" key="4">
    <source>
        <dbReference type="Proteomes" id="UP000054686"/>
    </source>
</evidence>
<evidence type="ECO:0000313" key="3">
    <source>
        <dbReference type="EMBL" id="KSW10432.1"/>
    </source>
</evidence>
<evidence type="ECO:0000259" key="2">
    <source>
        <dbReference type="Pfam" id="PF02698"/>
    </source>
</evidence>
<dbReference type="OrthoDB" id="9782395at2"/>